<dbReference type="AlphaFoldDB" id="A0A1F7GJT7"/>
<gene>
    <name evidence="1" type="ORF">A2799_03195</name>
</gene>
<accession>A0A1F7GJT7</accession>
<sequence>MSGPEVLPYNGGVESRARELEPRPFENTIIALDVDGVLVRPVAYRQAVRSTITFFAKQLGVDPEGFMVDDRNRASGRNMSHFEAEGIHDPWDVSAIVVSLMELKKAGIDVSNGDALGAFQINSSPQSHPPEVVLRYLRSKYQRAVPDTIRHITRTLSKTRDPFSNEVTSIFQEYVLGKDAFKTTYGKESRTGEEVSLIRTKDRSLIDDRGRKDLDEISQGGGMVVIYTGRPGLPPYDAQRRPFDGYAPEAELAVEKSKVKPIGIVSMGSMEWLGRVKKTPVESLTKPNPTQALAAILSALRRKTDMRVLMDAYEWGRTGKVPNELQPFTEDAAKKLELVVVEDSPSGIRAFINAKKILESKGINVSLTAIGVHDRNYDEKHTAFRRLESEEGVPVDTYTDINPGINRFNFNGRDRIRIKGSSEF</sequence>
<proteinExistence type="predicted"/>
<reference evidence="1 2" key="1">
    <citation type="journal article" date="2016" name="Nat. Commun.">
        <title>Thousands of microbial genomes shed light on interconnected biogeochemical processes in an aquifer system.</title>
        <authorList>
            <person name="Anantharaman K."/>
            <person name="Brown C.T."/>
            <person name="Hug L.A."/>
            <person name="Sharon I."/>
            <person name="Castelle C.J."/>
            <person name="Probst A.J."/>
            <person name="Thomas B.C."/>
            <person name="Singh A."/>
            <person name="Wilkins M.J."/>
            <person name="Karaoz U."/>
            <person name="Brodie E.L."/>
            <person name="Williams K.H."/>
            <person name="Hubbard S.S."/>
            <person name="Banfield J.F."/>
        </authorList>
    </citation>
    <scope>NUCLEOTIDE SEQUENCE [LARGE SCALE GENOMIC DNA]</scope>
</reference>
<name>A0A1F7GJT7_9BACT</name>
<protein>
    <submittedName>
        <fullName evidence="1">Uncharacterized protein</fullName>
    </submittedName>
</protein>
<evidence type="ECO:0000313" key="2">
    <source>
        <dbReference type="Proteomes" id="UP000176850"/>
    </source>
</evidence>
<dbReference type="Proteomes" id="UP000176850">
    <property type="component" value="Unassembled WGS sequence"/>
</dbReference>
<dbReference type="EMBL" id="MFZH01000017">
    <property type="protein sequence ID" value="OGK19159.1"/>
    <property type="molecule type" value="Genomic_DNA"/>
</dbReference>
<comment type="caution">
    <text evidence="1">The sequence shown here is derived from an EMBL/GenBank/DDBJ whole genome shotgun (WGS) entry which is preliminary data.</text>
</comment>
<organism evidence="1 2">
    <name type="scientific">Candidatus Roizmanbacteria bacterium RIFCSPHIGHO2_01_FULL_39_24</name>
    <dbReference type="NCBI Taxonomy" id="1802032"/>
    <lineage>
        <taxon>Bacteria</taxon>
        <taxon>Candidatus Roizmaniibacteriota</taxon>
    </lineage>
</organism>
<evidence type="ECO:0000313" key="1">
    <source>
        <dbReference type="EMBL" id="OGK19159.1"/>
    </source>
</evidence>